<protein>
    <submittedName>
        <fullName evidence="1">Uncharacterized protein</fullName>
    </submittedName>
</protein>
<accession>A0ACB7RRC3</accession>
<evidence type="ECO:0000313" key="1">
    <source>
        <dbReference type="EMBL" id="KAH6923989.1"/>
    </source>
</evidence>
<name>A0ACB7RRC3_HYAAI</name>
<evidence type="ECO:0000313" key="2">
    <source>
        <dbReference type="Proteomes" id="UP000821845"/>
    </source>
</evidence>
<sequence length="796" mass="90705">MPTGSSCPTENELRSQRHFALWDEKLARALRLSAVGAPKTEQESWHAVTKDIHVFTAFLVTTRTEKIQITALVRSRDSTAPKRKIQHPPLVCVIRTPNDTIVSKAYLQKVWTWLNPDFTNAMILCPAPNIRYKWDEDTKVAVAVQDSSDEPLKWRQLHRAPEISEEKCCAVCVRPTFGSSMSLWKVVEFVVHYKVMGATKFYFYDLEMTSDMKVLLAWLQSAGVDVTLVSFNLIAHTGRVHEYGQMPALYDCIFRSMSRTEYHIHVDFDEFIVPQRHSSIPAIIAEEEAKNNGSLGSITVPARYYCAEYPLNKVYSAIEHVPLQTRLFTYHSKDFHGGGFSKYIALSRAVSDVRVHSVEVHHKGSSCPTGNERRSQRHFALWDKKLARALRLAAVGAPKAEQESWHAITKDIHVFTAFLVTTRTKKIHITSLVRNRDSTAPKRKIRHPPLVCIIRTPNNTIMSNAYLQEMWTWLNPDFKNALILCPAPNTKHKWDEDTKVAVAVQDSSDEPLKWRQLHRAPERSKEKCCAVCVRPIFGSSMSLWKVVEFVVHYKVMGATKFYFYDLHMTSDMKLLLAWLHSAGVDVTLIPFKLIAGSALVHAEGQMPALYDCIFRSMARTEYYIHVDFDEFIVPQRHSSIPAIIVEEEAKNNGSLGSVTVAAKYYCAEYPLNMAYFDIVHVPLQTRLFTYHSKDFYGGGFSKYIALSRAVSDARVHLVVVHYKGYKRVNAPTSLVFMNHYRQCCRFPPHSAVVAGNVNLRNFSRIADNSSFVKLSARIENDEILRSLRKLIASSDN</sequence>
<dbReference type="Proteomes" id="UP000821845">
    <property type="component" value="Chromosome 8"/>
</dbReference>
<comment type="caution">
    <text evidence="1">The sequence shown here is derived from an EMBL/GenBank/DDBJ whole genome shotgun (WGS) entry which is preliminary data.</text>
</comment>
<reference evidence="1" key="1">
    <citation type="submission" date="2020-05" db="EMBL/GenBank/DDBJ databases">
        <title>Large-scale comparative analyses of tick genomes elucidate their genetic diversity and vector capacities.</title>
        <authorList>
            <person name="Jia N."/>
            <person name="Wang J."/>
            <person name="Shi W."/>
            <person name="Du L."/>
            <person name="Sun Y."/>
            <person name="Zhan W."/>
            <person name="Jiang J."/>
            <person name="Wang Q."/>
            <person name="Zhang B."/>
            <person name="Ji P."/>
            <person name="Sakyi L.B."/>
            <person name="Cui X."/>
            <person name="Yuan T."/>
            <person name="Jiang B."/>
            <person name="Yang W."/>
            <person name="Lam T.T.-Y."/>
            <person name="Chang Q."/>
            <person name="Ding S."/>
            <person name="Wang X."/>
            <person name="Zhu J."/>
            <person name="Ruan X."/>
            <person name="Zhao L."/>
            <person name="Wei J."/>
            <person name="Que T."/>
            <person name="Du C."/>
            <person name="Cheng J."/>
            <person name="Dai P."/>
            <person name="Han X."/>
            <person name="Huang E."/>
            <person name="Gao Y."/>
            <person name="Liu J."/>
            <person name="Shao H."/>
            <person name="Ye R."/>
            <person name="Li L."/>
            <person name="Wei W."/>
            <person name="Wang X."/>
            <person name="Wang C."/>
            <person name="Yang T."/>
            <person name="Huo Q."/>
            <person name="Li W."/>
            <person name="Guo W."/>
            <person name="Chen H."/>
            <person name="Zhou L."/>
            <person name="Ni X."/>
            <person name="Tian J."/>
            <person name="Zhou Y."/>
            <person name="Sheng Y."/>
            <person name="Liu T."/>
            <person name="Pan Y."/>
            <person name="Xia L."/>
            <person name="Li J."/>
            <person name="Zhao F."/>
            <person name="Cao W."/>
        </authorList>
    </citation>
    <scope>NUCLEOTIDE SEQUENCE</scope>
    <source>
        <strain evidence="1">Hyas-2018</strain>
    </source>
</reference>
<keyword evidence="2" id="KW-1185">Reference proteome</keyword>
<proteinExistence type="predicted"/>
<dbReference type="EMBL" id="CM023488">
    <property type="protein sequence ID" value="KAH6923989.1"/>
    <property type="molecule type" value="Genomic_DNA"/>
</dbReference>
<organism evidence="1 2">
    <name type="scientific">Hyalomma asiaticum</name>
    <name type="common">Tick</name>
    <dbReference type="NCBI Taxonomy" id="266040"/>
    <lineage>
        <taxon>Eukaryota</taxon>
        <taxon>Metazoa</taxon>
        <taxon>Ecdysozoa</taxon>
        <taxon>Arthropoda</taxon>
        <taxon>Chelicerata</taxon>
        <taxon>Arachnida</taxon>
        <taxon>Acari</taxon>
        <taxon>Parasitiformes</taxon>
        <taxon>Ixodida</taxon>
        <taxon>Ixodoidea</taxon>
        <taxon>Ixodidae</taxon>
        <taxon>Hyalomminae</taxon>
        <taxon>Hyalomma</taxon>
    </lineage>
</organism>
<gene>
    <name evidence="1" type="ORF">HPB50_010216</name>
</gene>